<evidence type="ECO:0000313" key="7">
    <source>
        <dbReference type="EnsemblMetazoa" id="XP_031784064"/>
    </source>
</evidence>
<feature type="compositionally biased region" description="Acidic residues" evidence="5">
    <location>
        <begin position="356"/>
        <end position="376"/>
    </location>
</feature>
<dbReference type="AlphaFoldDB" id="A0A7M7QCS9"/>
<evidence type="ECO:0000256" key="2">
    <source>
        <dbReference type="ARBA" id="ARBA00022771"/>
    </source>
</evidence>
<dbReference type="EnsemblMetazoa" id="XM_031928204">
    <property type="protein sequence ID" value="XP_031784064"/>
    <property type="gene ID" value="LOC107981407"/>
</dbReference>
<feature type="domain" description="RING-type" evidence="6">
    <location>
        <begin position="401"/>
        <end position="437"/>
    </location>
</feature>
<dbReference type="InterPro" id="IPR001841">
    <property type="entry name" value="Znf_RING"/>
</dbReference>
<dbReference type="RefSeq" id="XP_031784064.1">
    <property type="nucleotide sequence ID" value="XM_031928204.2"/>
</dbReference>
<dbReference type="InterPro" id="IPR017907">
    <property type="entry name" value="Znf_RING_CS"/>
</dbReference>
<proteinExistence type="predicted"/>
<accession>A0A7M7QCS9</accession>
<dbReference type="Gene3D" id="3.30.40.10">
    <property type="entry name" value="Zinc/RING finger domain, C3HC4 (zinc finger)"/>
    <property type="match status" value="1"/>
</dbReference>
<keyword evidence="1" id="KW-0479">Metal-binding</keyword>
<dbReference type="KEGG" id="nvi:107981407"/>
<evidence type="ECO:0000313" key="8">
    <source>
        <dbReference type="Proteomes" id="UP000002358"/>
    </source>
</evidence>
<evidence type="ECO:0000256" key="3">
    <source>
        <dbReference type="ARBA" id="ARBA00022833"/>
    </source>
</evidence>
<feature type="region of interest" description="Disordered" evidence="5">
    <location>
        <begin position="346"/>
        <end position="379"/>
    </location>
</feature>
<evidence type="ECO:0000256" key="4">
    <source>
        <dbReference type="PROSITE-ProRule" id="PRU00175"/>
    </source>
</evidence>
<keyword evidence="8" id="KW-1185">Reference proteome</keyword>
<evidence type="ECO:0000256" key="5">
    <source>
        <dbReference type="SAM" id="MobiDB-lite"/>
    </source>
</evidence>
<dbReference type="PROSITE" id="PS50089">
    <property type="entry name" value="ZF_RING_2"/>
    <property type="match status" value="1"/>
</dbReference>
<sequence>MRTERLNNVPPVPRTLAGLANGLADYPPVRNYYRGCARGTDGSIGLVFIHDSMLEPLSRCRQLYADGTFKIRPRKPHCAQVFIVHFRKMNTGFPAIYVLASSRTTAMYNAIWDKVFEIVPKKKCPVMGDFERSHINSGREKCPTATISGCEFHYKQALAKSWNENIPMEFEYILERAYAVAHLPPDKVGEGFMHITSFVDNLANGNGVNPAILQKLQDFAAYLRRYWLPFAEVLSVFQKPVRSNNTCKNFHLYAAKKMEIRSNVYRMLDGMGAQMGKTAANYEMAERGLILTVQRPARLVEADLAIQQTENEFLLGRYDVEEYLTHIPGLRRYHFARVHEYNERIRQPQRRANEQHEEDEEEKEEEDEEDEQEDNEDNVHFEINDIAYLRNELNPDAGPVCNVCYSREHLHKLPTCPHRICNNCIRNLIKRECPNCRTPITTYLPEHMMGGEVWNQNIPAQLQHEFYEQLLRDIEEMYSNSDIDLSDIND</sequence>
<feature type="compositionally biased region" description="Basic and acidic residues" evidence="5">
    <location>
        <begin position="346"/>
        <end position="355"/>
    </location>
</feature>
<name>A0A7M7QCS9_NASVI</name>
<dbReference type="Proteomes" id="UP000002358">
    <property type="component" value="Unassembled WGS sequence"/>
</dbReference>
<dbReference type="GeneID" id="107981407"/>
<keyword evidence="3" id="KW-0862">Zinc</keyword>
<dbReference type="InParanoid" id="A0A7M7QCS9"/>
<organism evidence="7 8">
    <name type="scientific">Nasonia vitripennis</name>
    <name type="common">Parasitic wasp</name>
    <dbReference type="NCBI Taxonomy" id="7425"/>
    <lineage>
        <taxon>Eukaryota</taxon>
        <taxon>Metazoa</taxon>
        <taxon>Ecdysozoa</taxon>
        <taxon>Arthropoda</taxon>
        <taxon>Hexapoda</taxon>
        <taxon>Insecta</taxon>
        <taxon>Pterygota</taxon>
        <taxon>Neoptera</taxon>
        <taxon>Endopterygota</taxon>
        <taxon>Hymenoptera</taxon>
        <taxon>Apocrita</taxon>
        <taxon>Proctotrupomorpha</taxon>
        <taxon>Chalcidoidea</taxon>
        <taxon>Pteromalidae</taxon>
        <taxon>Pteromalinae</taxon>
        <taxon>Nasonia</taxon>
    </lineage>
</organism>
<dbReference type="SUPFAM" id="SSF57850">
    <property type="entry name" value="RING/U-box"/>
    <property type="match status" value="1"/>
</dbReference>
<protein>
    <recommendedName>
        <fullName evidence="6">RING-type domain-containing protein</fullName>
    </recommendedName>
</protein>
<evidence type="ECO:0000256" key="1">
    <source>
        <dbReference type="ARBA" id="ARBA00022723"/>
    </source>
</evidence>
<dbReference type="GO" id="GO:0008270">
    <property type="term" value="F:zinc ion binding"/>
    <property type="evidence" value="ECO:0007669"/>
    <property type="project" value="UniProtKB-KW"/>
</dbReference>
<evidence type="ECO:0000259" key="6">
    <source>
        <dbReference type="PROSITE" id="PS50089"/>
    </source>
</evidence>
<keyword evidence="2 4" id="KW-0863">Zinc-finger</keyword>
<dbReference type="PROSITE" id="PS00518">
    <property type="entry name" value="ZF_RING_1"/>
    <property type="match status" value="1"/>
</dbReference>
<dbReference type="OrthoDB" id="90756at2759"/>
<dbReference type="InterPro" id="IPR013083">
    <property type="entry name" value="Znf_RING/FYVE/PHD"/>
</dbReference>
<reference evidence="7" key="1">
    <citation type="submission" date="2021-01" db="UniProtKB">
        <authorList>
            <consortium name="EnsemblMetazoa"/>
        </authorList>
    </citation>
    <scope>IDENTIFICATION</scope>
</reference>